<evidence type="ECO:0000256" key="5">
    <source>
        <dbReference type="ARBA" id="ARBA00023295"/>
    </source>
</evidence>
<keyword evidence="5" id="KW-0326">Glycosidase</keyword>
<dbReference type="EC" id="3.2.1.52" evidence="3"/>
<keyword evidence="4" id="KW-0378">Hydrolase</keyword>
<dbReference type="SUPFAM" id="SSF51445">
    <property type="entry name" value="(Trans)glycosidases"/>
    <property type="match status" value="1"/>
</dbReference>
<evidence type="ECO:0000313" key="7">
    <source>
        <dbReference type="EMBL" id="CAD7238592.1"/>
    </source>
</evidence>
<evidence type="ECO:0000256" key="3">
    <source>
        <dbReference type="ARBA" id="ARBA00012663"/>
    </source>
</evidence>
<dbReference type="GO" id="GO:0004563">
    <property type="term" value="F:beta-N-acetylhexosaminidase activity"/>
    <property type="evidence" value="ECO:0007669"/>
    <property type="project" value="UniProtKB-EC"/>
</dbReference>
<dbReference type="Pfam" id="PF00933">
    <property type="entry name" value="Glyco_hydro_3"/>
    <property type="match status" value="1"/>
</dbReference>
<feature type="non-terminal residue" evidence="7">
    <location>
        <position position="220"/>
    </location>
</feature>
<dbReference type="GO" id="GO:0005975">
    <property type="term" value="P:carbohydrate metabolic process"/>
    <property type="evidence" value="ECO:0007669"/>
    <property type="project" value="InterPro"/>
</dbReference>
<dbReference type="Gene3D" id="3.20.20.300">
    <property type="entry name" value="Glycoside hydrolase, family 3, N-terminal domain"/>
    <property type="match status" value="1"/>
</dbReference>
<gene>
    <name evidence="7" type="ORF">CTOB1V02_LOCUS16407</name>
</gene>
<dbReference type="InterPro" id="IPR001764">
    <property type="entry name" value="Glyco_hydro_3_N"/>
</dbReference>
<dbReference type="NCBIfam" id="NF003740">
    <property type="entry name" value="PRK05337.1"/>
    <property type="match status" value="1"/>
</dbReference>
<dbReference type="EMBL" id="OB704669">
    <property type="protein sequence ID" value="CAD7238592.1"/>
    <property type="molecule type" value="Genomic_DNA"/>
</dbReference>
<dbReference type="InterPro" id="IPR050226">
    <property type="entry name" value="NagZ_Beta-hexosaminidase"/>
</dbReference>
<evidence type="ECO:0000259" key="6">
    <source>
        <dbReference type="Pfam" id="PF00933"/>
    </source>
</evidence>
<accession>A0A7R8WV13</accession>
<dbReference type="InterPro" id="IPR017853">
    <property type="entry name" value="GH"/>
</dbReference>
<dbReference type="PANTHER" id="PTHR30480:SF13">
    <property type="entry name" value="BETA-HEXOSAMINIDASE"/>
    <property type="match status" value="1"/>
</dbReference>
<comment type="catalytic activity">
    <reaction evidence="1">
        <text>Hydrolysis of terminal non-reducing N-acetyl-D-hexosamine residues in N-acetyl-beta-D-hexosaminides.</text>
        <dbReference type="EC" id="3.2.1.52"/>
    </reaction>
</comment>
<sequence length="220" mass="24033">MGPLMLDIVGTTLTQVDRDRLAHPQCAGVILFSRNVESVEQVTELVADIRRTVPRPLLVAVDQEGGRVQRLREGFFALPPQARLGELYDISPQQGIRMANQLGWMMAAEVRAVGIDFSFAPVLDLNHGSSGVIGDRALHAVPSAVTALGRAYSWGMKKAGMPAVAKHFPGHGYVREDSHHELPVDDRSLAEIEQNDLVPFRELIGLGLEAVMPAHVVYSQ</sequence>
<dbReference type="GO" id="GO:0009254">
    <property type="term" value="P:peptidoglycan turnover"/>
    <property type="evidence" value="ECO:0007669"/>
    <property type="project" value="TreeGrafter"/>
</dbReference>
<protein>
    <recommendedName>
        <fullName evidence="3">beta-N-acetylhexosaminidase</fullName>
        <ecNumber evidence="3">3.2.1.52</ecNumber>
    </recommendedName>
</protein>
<comment type="similarity">
    <text evidence="2">Belongs to the glycosyl hydrolase 3 family.</text>
</comment>
<evidence type="ECO:0000256" key="2">
    <source>
        <dbReference type="ARBA" id="ARBA00005336"/>
    </source>
</evidence>
<reference evidence="7" key="1">
    <citation type="submission" date="2020-11" db="EMBL/GenBank/DDBJ databases">
        <authorList>
            <person name="Tran Van P."/>
        </authorList>
    </citation>
    <scope>NUCLEOTIDE SEQUENCE</scope>
</reference>
<dbReference type="AlphaFoldDB" id="A0A7R8WV13"/>
<dbReference type="OrthoDB" id="8194785at2759"/>
<evidence type="ECO:0000256" key="4">
    <source>
        <dbReference type="ARBA" id="ARBA00022801"/>
    </source>
</evidence>
<evidence type="ECO:0000256" key="1">
    <source>
        <dbReference type="ARBA" id="ARBA00001231"/>
    </source>
</evidence>
<dbReference type="PANTHER" id="PTHR30480">
    <property type="entry name" value="BETA-HEXOSAMINIDASE-RELATED"/>
    <property type="match status" value="1"/>
</dbReference>
<organism evidence="7">
    <name type="scientific">Cyprideis torosa</name>
    <dbReference type="NCBI Taxonomy" id="163714"/>
    <lineage>
        <taxon>Eukaryota</taxon>
        <taxon>Metazoa</taxon>
        <taxon>Ecdysozoa</taxon>
        <taxon>Arthropoda</taxon>
        <taxon>Crustacea</taxon>
        <taxon>Oligostraca</taxon>
        <taxon>Ostracoda</taxon>
        <taxon>Podocopa</taxon>
        <taxon>Podocopida</taxon>
        <taxon>Cytherocopina</taxon>
        <taxon>Cytheroidea</taxon>
        <taxon>Cytherideidae</taxon>
        <taxon>Cyprideis</taxon>
    </lineage>
</organism>
<dbReference type="InterPro" id="IPR036962">
    <property type="entry name" value="Glyco_hydro_3_N_sf"/>
</dbReference>
<feature type="domain" description="Glycoside hydrolase family 3 N-terminal" evidence="6">
    <location>
        <begin position="7"/>
        <end position="220"/>
    </location>
</feature>
<proteinExistence type="inferred from homology"/>
<name>A0A7R8WV13_9CRUS</name>